<comment type="subunit">
    <text evidence="3">NDH-1 is composed of 14 different subunits. Subunits NuoB, C, D, E, F, and G constitute the peripheral sector of the complex.</text>
</comment>
<dbReference type="HAMAP" id="MF_01357">
    <property type="entry name" value="NDH1_NuoC"/>
    <property type="match status" value="1"/>
</dbReference>
<keyword evidence="3 4" id="KW-1278">Translocase</keyword>
<dbReference type="PANTHER" id="PTHR10884">
    <property type="entry name" value="NADH DEHYDROGENASE UBIQUINONE IRON-SULFUR PROTEIN 3"/>
    <property type="match status" value="1"/>
</dbReference>
<reference evidence="8" key="1">
    <citation type="submission" date="2018-03" db="EMBL/GenBank/DDBJ databases">
        <authorList>
            <person name="Zecchin S."/>
        </authorList>
    </citation>
    <scope>NUCLEOTIDE SEQUENCE [LARGE SCALE GENOMIC DNA]</scope>
</reference>
<dbReference type="OrthoDB" id="9803286at2"/>
<dbReference type="GO" id="GO:0050136">
    <property type="term" value="F:NADH dehydrogenase (quinone) (non-electrogenic) activity"/>
    <property type="evidence" value="ECO:0007669"/>
    <property type="project" value="UniProtKB-UniRule"/>
</dbReference>
<dbReference type="EMBL" id="OUUY01000046">
    <property type="protein sequence ID" value="SPP99950.1"/>
    <property type="molecule type" value="Genomic_DNA"/>
</dbReference>
<evidence type="ECO:0000259" key="6">
    <source>
        <dbReference type="Pfam" id="PF00329"/>
    </source>
</evidence>
<feature type="domain" description="NADH:ubiquinone oxidoreductase 30kDa subunit" evidence="6">
    <location>
        <begin position="30"/>
        <end position="153"/>
    </location>
</feature>
<name>A0A2U3QF28_9BACT</name>
<dbReference type="InterPro" id="IPR037232">
    <property type="entry name" value="NADH_quin_OxRdtase_su_C/D-like"/>
</dbReference>
<comment type="similarity">
    <text evidence="1 3 4">Belongs to the complex I 30 kDa subunit family.</text>
</comment>
<evidence type="ECO:0000313" key="7">
    <source>
        <dbReference type="EMBL" id="SPP99950.1"/>
    </source>
</evidence>
<keyword evidence="8" id="KW-1185">Reference proteome</keyword>
<keyword evidence="3 4" id="KW-0520">NAD</keyword>
<dbReference type="InterPro" id="IPR010218">
    <property type="entry name" value="NADH_DH_suC"/>
</dbReference>
<dbReference type="Gene3D" id="3.30.460.80">
    <property type="entry name" value="NADH:ubiquinone oxidoreductase, 30kDa subunit"/>
    <property type="match status" value="1"/>
</dbReference>
<accession>A0A2U3QF28</accession>
<comment type="subcellular location">
    <subcellularLocation>
        <location evidence="3">Cell membrane</location>
        <topology evidence="3">Peripheral membrane protein</topology>
        <orientation evidence="3">Cytoplasmic side</orientation>
    </subcellularLocation>
</comment>
<evidence type="ECO:0000256" key="2">
    <source>
        <dbReference type="ARBA" id="ARBA00022448"/>
    </source>
</evidence>
<comment type="catalytic activity">
    <reaction evidence="3 5">
        <text>a quinone + NADH + 5 H(+)(in) = a quinol + NAD(+) + 4 H(+)(out)</text>
        <dbReference type="Rhea" id="RHEA:57888"/>
        <dbReference type="ChEBI" id="CHEBI:15378"/>
        <dbReference type="ChEBI" id="CHEBI:24646"/>
        <dbReference type="ChEBI" id="CHEBI:57540"/>
        <dbReference type="ChEBI" id="CHEBI:57945"/>
        <dbReference type="ChEBI" id="CHEBI:132124"/>
    </reaction>
</comment>
<dbReference type="Pfam" id="PF00329">
    <property type="entry name" value="Complex1_30kDa"/>
    <property type="match status" value="1"/>
</dbReference>
<sequence>MEALLIAEKLRERFPEEVLDIKEFRGQISVTVNKDKILNIFRYLHDDPDLFFDYLVDVCGADYLGKKEKRFEVVYHLYSIKHRHALRVKAEVAADKPSIDSVVGIWAGANWHEREAYDMYGIVFNGHPDLRRILLPEDWEGYPLRKDYPVKGPEKEWPGFLDVLDKAKKYREFEWHG</sequence>
<dbReference type="NCBIfam" id="TIGR01961">
    <property type="entry name" value="NuoC_fam"/>
    <property type="match status" value="1"/>
</dbReference>
<evidence type="ECO:0000256" key="3">
    <source>
        <dbReference type="HAMAP-Rule" id="MF_01357"/>
    </source>
</evidence>
<dbReference type="GO" id="GO:0005886">
    <property type="term" value="C:plasma membrane"/>
    <property type="evidence" value="ECO:0007669"/>
    <property type="project" value="UniProtKB-SubCell"/>
</dbReference>
<dbReference type="GO" id="GO:0048038">
    <property type="term" value="F:quinone binding"/>
    <property type="evidence" value="ECO:0007669"/>
    <property type="project" value="UniProtKB-KW"/>
</dbReference>
<protein>
    <recommendedName>
        <fullName evidence="3">NADH-quinone oxidoreductase subunit C</fullName>
        <ecNumber evidence="3">7.1.1.-</ecNumber>
    </recommendedName>
    <alternativeName>
        <fullName evidence="3">NADH dehydrogenase I subunit C</fullName>
    </alternativeName>
    <alternativeName>
        <fullName evidence="3">NDH-1 subunit C</fullName>
    </alternativeName>
</protein>
<organism evidence="7 8">
    <name type="scientific">Candidatus Sulfobium mesophilum</name>
    <dbReference type="NCBI Taxonomy" id="2016548"/>
    <lineage>
        <taxon>Bacteria</taxon>
        <taxon>Pseudomonadati</taxon>
        <taxon>Nitrospirota</taxon>
        <taxon>Nitrospiria</taxon>
        <taxon>Nitrospirales</taxon>
        <taxon>Nitrospiraceae</taxon>
        <taxon>Candidatus Sulfobium</taxon>
    </lineage>
</organism>
<keyword evidence="2 3" id="KW-0813">Transport</keyword>
<dbReference type="GO" id="GO:0008137">
    <property type="term" value="F:NADH dehydrogenase (ubiquinone) activity"/>
    <property type="evidence" value="ECO:0007669"/>
    <property type="project" value="InterPro"/>
</dbReference>
<dbReference type="EC" id="7.1.1.-" evidence="3"/>
<keyword evidence="3" id="KW-0472">Membrane</keyword>
<gene>
    <name evidence="3 7" type="primary">nuoC</name>
    <name evidence="7" type="ORF">NBG4_140010</name>
</gene>
<keyword evidence="3" id="KW-1003">Cell membrane</keyword>
<dbReference type="InterPro" id="IPR020396">
    <property type="entry name" value="NADH_UbQ_OxRdtase_CS"/>
</dbReference>
<proteinExistence type="inferred from homology"/>
<evidence type="ECO:0000256" key="5">
    <source>
        <dbReference type="RuleBase" id="RU003582"/>
    </source>
</evidence>
<dbReference type="PROSITE" id="PS00542">
    <property type="entry name" value="COMPLEX1_30K"/>
    <property type="match status" value="1"/>
</dbReference>
<dbReference type="PANTHER" id="PTHR10884:SF14">
    <property type="entry name" value="NADH DEHYDROGENASE [UBIQUINONE] IRON-SULFUR PROTEIN 3, MITOCHONDRIAL"/>
    <property type="match status" value="1"/>
</dbReference>
<evidence type="ECO:0000256" key="4">
    <source>
        <dbReference type="RuleBase" id="RU003456"/>
    </source>
</evidence>
<dbReference type="SUPFAM" id="SSF143243">
    <property type="entry name" value="Nqo5-like"/>
    <property type="match status" value="1"/>
</dbReference>
<dbReference type="AlphaFoldDB" id="A0A2U3QF28"/>
<comment type="function">
    <text evidence="3">NDH-1 shuttles electrons from NADH, via FMN and iron-sulfur (Fe-S) centers, to quinones in the respiratory chain. The immediate electron acceptor for the enzyme in this species is believed to be ubiquinone. Couples the redox reaction to proton translocation (for every two electrons transferred, four hydrogen ions are translocated across the cytoplasmic membrane), and thus conserves the redox energy in a proton gradient.</text>
</comment>
<evidence type="ECO:0000256" key="1">
    <source>
        <dbReference type="ARBA" id="ARBA00007569"/>
    </source>
</evidence>
<dbReference type="Proteomes" id="UP000245125">
    <property type="component" value="Unassembled WGS sequence"/>
</dbReference>
<dbReference type="InterPro" id="IPR001268">
    <property type="entry name" value="NADH_UbQ_OxRdtase_30kDa_su"/>
</dbReference>
<keyword evidence="7" id="KW-0560">Oxidoreductase</keyword>
<evidence type="ECO:0000313" key="8">
    <source>
        <dbReference type="Proteomes" id="UP000245125"/>
    </source>
</evidence>
<keyword evidence="3" id="KW-0830">Ubiquinone</keyword>
<keyword evidence="3 5" id="KW-0874">Quinone</keyword>